<keyword evidence="1 4" id="KW-0349">Heme</keyword>
<evidence type="ECO:0000256" key="4">
    <source>
        <dbReference type="PROSITE-ProRule" id="PRU00433"/>
    </source>
</evidence>
<dbReference type="SUPFAM" id="SSF46626">
    <property type="entry name" value="Cytochrome c"/>
    <property type="match status" value="1"/>
</dbReference>
<name>A0ABV2LBB4_9HYPH</name>
<dbReference type="Gene3D" id="1.10.760.10">
    <property type="entry name" value="Cytochrome c-like domain"/>
    <property type="match status" value="1"/>
</dbReference>
<gene>
    <name evidence="6" type="ORF">ABID43_004698</name>
</gene>
<accession>A0ABV2LBB4</accession>
<evidence type="ECO:0000313" key="6">
    <source>
        <dbReference type="EMBL" id="MET3695132.1"/>
    </source>
</evidence>
<organism evidence="6 7">
    <name type="scientific">Methylobacterium goesingense</name>
    <dbReference type="NCBI Taxonomy" id="243690"/>
    <lineage>
        <taxon>Bacteria</taxon>
        <taxon>Pseudomonadati</taxon>
        <taxon>Pseudomonadota</taxon>
        <taxon>Alphaproteobacteria</taxon>
        <taxon>Hyphomicrobiales</taxon>
        <taxon>Methylobacteriaceae</taxon>
        <taxon>Methylobacterium</taxon>
    </lineage>
</organism>
<dbReference type="EMBL" id="JBEPMM010000023">
    <property type="protein sequence ID" value="MET3695132.1"/>
    <property type="molecule type" value="Genomic_DNA"/>
</dbReference>
<reference evidence="6 7" key="1">
    <citation type="submission" date="2024-06" db="EMBL/GenBank/DDBJ databases">
        <title>Genomic Encyclopedia of Type Strains, Phase IV (KMG-IV): sequencing the most valuable type-strain genomes for metagenomic binning, comparative biology and taxonomic classification.</title>
        <authorList>
            <person name="Goeker M."/>
        </authorList>
    </citation>
    <scope>NUCLEOTIDE SEQUENCE [LARGE SCALE GENOMIC DNA]</scope>
    <source>
        <strain evidence="6 7">DSM 21331</strain>
    </source>
</reference>
<proteinExistence type="predicted"/>
<evidence type="ECO:0000259" key="5">
    <source>
        <dbReference type="PROSITE" id="PS51007"/>
    </source>
</evidence>
<dbReference type="PANTHER" id="PTHR40394:SF2">
    <property type="entry name" value="QUINOL:CYTOCHROME C OXIDOREDUCTASE MEMBRANE PROTEIN"/>
    <property type="match status" value="1"/>
</dbReference>
<protein>
    <submittedName>
        <fullName evidence="6">Mono/diheme cytochrome c family protein</fullName>
    </submittedName>
</protein>
<keyword evidence="3 4" id="KW-0408">Iron</keyword>
<feature type="domain" description="Cytochrome c" evidence="5">
    <location>
        <begin position="72"/>
        <end position="157"/>
    </location>
</feature>
<evidence type="ECO:0000256" key="1">
    <source>
        <dbReference type="ARBA" id="ARBA00022617"/>
    </source>
</evidence>
<dbReference type="RefSeq" id="WP_238282789.1">
    <property type="nucleotide sequence ID" value="NZ_BPQL01000198.1"/>
</dbReference>
<keyword evidence="2 4" id="KW-0479">Metal-binding</keyword>
<dbReference type="PROSITE" id="PS51257">
    <property type="entry name" value="PROKAR_LIPOPROTEIN"/>
    <property type="match status" value="1"/>
</dbReference>
<dbReference type="InterPro" id="IPR009056">
    <property type="entry name" value="Cyt_c-like_dom"/>
</dbReference>
<evidence type="ECO:0000256" key="3">
    <source>
        <dbReference type="ARBA" id="ARBA00023004"/>
    </source>
</evidence>
<comment type="caution">
    <text evidence="6">The sequence shown here is derived from an EMBL/GenBank/DDBJ whole genome shotgun (WGS) entry which is preliminary data.</text>
</comment>
<dbReference type="PANTHER" id="PTHR40394">
    <property type="entry name" value="LIPOPROTEIN-RELATED"/>
    <property type="match status" value="1"/>
</dbReference>
<keyword evidence="7" id="KW-1185">Reference proteome</keyword>
<dbReference type="Pfam" id="PF13442">
    <property type="entry name" value="Cytochrome_CBB3"/>
    <property type="match status" value="1"/>
</dbReference>
<evidence type="ECO:0000256" key="2">
    <source>
        <dbReference type="ARBA" id="ARBA00022723"/>
    </source>
</evidence>
<dbReference type="PROSITE" id="PS51007">
    <property type="entry name" value="CYTC"/>
    <property type="match status" value="1"/>
</dbReference>
<evidence type="ECO:0000313" key="7">
    <source>
        <dbReference type="Proteomes" id="UP001549145"/>
    </source>
</evidence>
<dbReference type="Proteomes" id="UP001549145">
    <property type="component" value="Unassembled WGS sequence"/>
</dbReference>
<dbReference type="InterPro" id="IPR036909">
    <property type="entry name" value="Cyt_c-like_dom_sf"/>
</dbReference>
<sequence length="184" mass="19349">MRRPLILGPVLALACALAGCGEANMRDQPKAKTWDANRFFPQGMTMRAPVAGTVPRADPARVVPRPAIIDAALLARGRERYGIACTPCHGASGDGRGMIVARGFPAAPPFAGERLAAATSDRLYAAITQGHGAMLPMGAQVAPADRWAIVAYIRALQLSQGAAVASLPAEDQDRLRDSARRAAR</sequence>